<dbReference type="Pfam" id="PF05049">
    <property type="entry name" value="IIGP"/>
    <property type="match status" value="1"/>
</dbReference>
<dbReference type="GO" id="GO:0005525">
    <property type="term" value="F:GTP binding"/>
    <property type="evidence" value="ECO:0007669"/>
    <property type="project" value="UniProtKB-KW"/>
</dbReference>
<dbReference type="GO" id="GO:0016787">
    <property type="term" value="F:hydrolase activity"/>
    <property type="evidence" value="ECO:0007669"/>
    <property type="project" value="UniProtKB-KW"/>
</dbReference>
<dbReference type="SUPFAM" id="SSF52540">
    <property type="entry name" value="P-loop containing nucleoside triphosphate hydrolases"/>
    <property type="match status" value="1"/>
</dbReference>
<evidence type="ECO:0000313" key="5">
    <source>
        <dbReference type="EMBL" id="CAB4034454.1"/>
    </source>
</evidence>
<dbReference type="Proteomes" id="UP001152795">
    <property type="component" value="Unassembled WGS sequence"/>
</dbReference>
<dbReference type="InterPro" id="IPR051515">
    <property type="entry name" value="IRG"/>
</dbReference>
<dbReference type="PANTHER" id="PTHR32341:SF10">
    <property type="entry name" value="INTERFERON-INDUCIBLE GTPASE 5"/>
    <property type="match status" value="1"/>
</dbReference>
<dbReference type="InterPro" id="IPR027417">
    <property type="entry name" value="P-loop_NTPase"/>
</dbReference>
<evidence type="ECO:0000256" key="4">
    <source>
        <dbReference type="ARBA" id="ARBA00023134"/>
    </source>
</evidence>
<dbReference type="InterPro" id="IPR030385">
    <property type="entry name" value="G_IRG_dom"/>
</dbReference>
<reference evidence="5" key="1">
    <citation type="submission" date="2020-04" db="EMBL/GenBank/DDBJ databases">
        <authorList>
            <person name="Alioto T."/>
            <person name="Alioto T."/>
            <person name="Gomez Garrido J."/>
        </authorList>
    </citation>
    <scope>NUCLEOTIDE SEQUENCE</scope>
    <source>
        <strain evidence="5">A484AB</strain>
    </source>
</reference>
<keyword evidence="4" id="KW-0342">GTP-binding</keyword>
<evidence type="ECO:0000256" key="1">
    <source>
        <dbReference type="ARBA" id="ARBA00005429"/>
    </source>
</evidence>
<dbReference type="GO" id="GO:0016020">
    <property type="term" value="C:membrane"/>
    <property type="evidence" value="ECO:0007669"/>
    <property type="project" value="InterPro"/>
</dbReference>
<proteinExistence type="inferred from homology"/>
<dbReference type="OrthoDB" id="422720at2759"/>
<evidence type="ECO:0000313" key="6">
    <source>
        <dbReference type="Proteomes" id="UP001152795"/>
    </source>
</evidence>
<evidence type="ECO:0000256" key="2">
    <source>
        <dbReference type="ARBA" id="ARBA00022741"/>
    </source>
</evidence>
<organism evidence="5 6">
    <name type="scientific">Paramuricea clavata</name>
    <name type="common">Red gorgonian</name>
    <name type="synonym">Violescent sea-whip</name>
    <dbReference type="NCBI Taxonomy" id="317549"/>
    <lineage>
        <taxon>Eukaryota</taxon>
        <taxon>Metazoa</taxon>
        <taxon>Cnidaria</taxon>
        <taxon>Anthozoa</taxon>
        <taxon>Octocorallia</taxon>
        <taxon>Malacalcyonacea</taxon>
        <taxon>Plexauridae</taxon>
        <taxon>Paramuricea</taxon>
    </lineage>
</organism>
<comment type="caution">
    <text evidence="5">The sequence shown here is derived from an EMBL/GenBank/DDBJ whole genome shotgun (WGS) entry which is preliminary data.</text>
</comment>
<feature type="non-terminal residue" evidence="5">
    <location>
        <position position="332"/>
    </location>
</feature>
<evidence type="ECO:0000256" key="3">
    <source>
        <dbReference type="ARBA" id="ARBA00022801"/>
    </source>
</evidence>
<dbReference type="InterPro" id="IPR007743">
    <property type="entry name" value="Immunity-related_GTPase-like"/>
</dbReference>
<accession>A0A6S7JWH4</accession>
<dbReference type="EMBL" id="CACRXK020020131">
    <property type="protein sequence ID" value="CAB4034454.1"/>
    <property type="molecule type" value="Genomic_DNA"/>
</dbReference>
<gene>
    <name evidence="5" type="ORF">PACLA_8A033534</name>
</gene>
<protein>
    <submittedName>
        <fullName evidence="5">Interferon-inducible GTPase 5-like</fullName>
    </submittedName>
</protein>
<dbReference type="FunFam" id="3.40.50.300:FF:000541">
    <property type="entry name" value="Immunity related GTPase M"/>
    <property type="match status" value="1"/>
</dbReference>
<dbReference type="Gene3D" id="3.40.50.300">
    <property type="entry name" value="P-loop containing nucleotide triphosphate hydrolases"/>
    <property type="match status" value="1"/>
</dbReference>
<name>A0A6S7JWH4_PARCT</name>
<dbReference type="PANTHER" id="PTHR32341">
    <property type="entry name" value="INTERFERON-INDUCIBLE GTPASE"/>
    <property type="match status" value="1"/>
</dbReference>
<sequence length="332" mass="37394">LGDDDDGAAETGVTETTRVATFYPHPTNDKIKFWDLPGIGTPNYPDLETYVEKVELEKYDTFLILTMKRFTENDRLLAEKVKSLNKSFFFIRTHIDVDYGSQRRKKSFDEQAMLQTIRKDCLENLKGSEAGDNTVFLISNLYPAKWDFARLTQSILDVLPYRQRECLTLSLGVLTSLSTDMLKRKAELLRGRIWMVASASAVAAAVPLPGLSVAVDLALLTNEVSFYKSQLGLPDENSYEFRKMTPENQEKVRKFCVISALQMASFLATYTAGSAVEEFTRFIPFVGPAIAGSISFSSTYYFLHQCLKELEGSALDFVDEMTSKAVDDFDID</sequence>
<comment type="similarity">
    <text evidence="1">Belongs to the TRAFAC class dynamin-like GTPase superfamily. IRG family.</text>
</comment>
<keyword evidence="3" id="KW-0378">Hydrolase</keyword>
<dbReference type="AlphaFoldDB" id="A0A6S7JWH4"/>
<dbReference type="PROSITE" id="PS51716">
    <property type="entry name" value="G_IRG"/>
    <property type="match status" value="1"/>
</dbReference>
<keyword evidence="2" id="KW-0547">Nucleotide-binding</keyword>
<keyword evidence="6" id="KW-1185">Reference proteome</keyword>